<sequence>MTFNPQPAFGPAEPVDAYSRLLDVVIASSPVSQADTLNALRDAITRYQLNGPIQRVTTGEQQLLSQLVNQLQILAVGELLTAGQGGIQ</sequence>
<reference evidence="1 2" key="1">
    <citation type="submission" date="2017-09" db="EMBL/GenBank/DDBJ databases">
        <title>Pseudomonas abyssi sp. nov. isolated from Abyssopelagic Water.</title>
        <authorList>
            <person name="Wei Y."/>
        </authorList>
    </citation>
    <scope>NUCLEOTIDE SEQUENCE [LARGE SCALE GENOMIC DNA]</scope>
    <source>
        <strain evidence="1 2">MT5</strain>
    </source>
</reference>
<accession>A0A2A3MN40</accession>
<dbReference type="Proteomes" id="UP000242313">
    <property type="component" value="Unassembled WGS sequence"/>
</dbReference>
<organism evidence="1 2">
    <name type="scientific">Pseudomonas abyssi</name>
    <dbReference type="NCBI Taxonomy" id="170540"/>
    <lineage>
        <taxon>Bacteria</taxon>
        <taxon>Pseudomonadati</taxon>
        <taxon>Pseudomonadota</taxon>
        <taxon>Gammaproteobacteria</taxon>
        <taxon>Pseudomonadales</taxon>
        <taxon>Pseudomonadaceae</taxon>
        <taxon>Pseudomonas</taxon>
    </lineage>
</organism>
<comment type="caution">
    <text evidence="1">The sequence shown here is derived from an EMBL/GenBank/DDBJ whole genome shotgun (WGS) entry which is preliminary data.</text>
</comment>
<gene>
    <name evidence="1" type="ORF">CNQ84_02380</name>
</gene>
<dbReference type="AlphaFoldDB" id="A0A2A3MN40"/>
<name>A0A2A3MN40_9PSED</name>
<proteinExistence type="predicted"/>
<dbReference type="EMBL" id="NTMR01000002">
    <property type="protein sequence ID" value="PBK06240.1"/>
    <property type="molecule type" value="Genomic_DNA"/>
</dbReference>
<dbReference type="RefSeq" id="WP_096003304.1">
    <property type="nucleotide sequence ID" value="NZ_NTMR01000002.1"/>
</dbReference>
<evidence type="ECO:0000313" key="2">
    <source>
        <dbReference type="Proteomes" id="UP000242313"/>
    </source>
</evidence>
<keyword evidence="2" id="KW-1185">Reference proteome</keyword>
<protein>
    <submittedName>
        <fullName evidence="1">Uncharacterized protein</fullName>
    </submittedName>
</protein>
<evidence type="ECO:0000313" key="1">
    <source>
        <dbReference type="EMBL" id="PBK06240.1"/>
    </source>
</evidence>